<feature type="region of interest" description="Disordered" evidence="2">
    <location>
        <begin position="228"/>
        <end position="247"/>
    </location>
</feature>
<sequence length="338" mass="38202">MSRANQVGGEKLTEFACKVYNCVISFEQEFQHFVNDQDNVTDDFESPLSNPKLSSWESYAHQMRKRSVVGSSVHTFYINIEVWYVALRMLVISWEEEVDLVQQWLSMNGSLSIEGYYSPRLAACVAARGSKITPSIKVSDVAESIQRFRNGSINLIVTTSVIEEGFDVPEANCVISYDHIKDAVELSQRFGRARAMDSSLHLLSERKDRPLVALKDVKKRQDSIITSFCPSRDDHSTSSRSIQSQQDRERAAYELLEDLDRCNHSPLAVLNTYSSKTKAVIREDIVKRDGSMFHCSLIYASRSCNITGSGSGNTKKEAKRNSAFVILDQLRNIKSPYN</sequence>
<keyword evidence="6" id="KW-1185">Reference proteome</keyword>
<dbReference type="InterPro" id="IPR001650">
    <property type="entry name" value="Helicase_C-like"/>
</dbReference>
<evidence type="ECO:0000259" key="3">
    <source>
        <dbReference type="PROSITE" id="PS50137"/>
    </source>
</evidence>
<protein>
    <recommendedName>
        <fullName evidence="7">Helicase C-terminal domain-containing protein</fullName>
    </recommendedName>
</protein>
<dbReference type="InterPro" id="IPR051363">
    <property type="entry name" value="RLR_Helicase"/>
</dbReference>
<dbReference type="PROSITE" id="PS51194">
    <property type="entry name" value="HELICASE_CTER"/>
    <property type="match status" value="1"/>
</dbReference>
<dbReference type="eggNOG" id="KOG0354">
    <property type="taxonomic scope" value="Eukaryota"/>
</dbReference>
<dbReference type="Pfam" id="PF00035">
    <property type="entry name" value="dsrm"/>
    <property type="match status" value="1"/>
</dbReference>
<dbReference type="EMBL" id="AGNL01019140">
    <property type="protein sequence ID" value="EJK62077.1"/>
    <property type="molecule type" value="Genomic_DNA"/>
</dbReference>
<dbReference type="Pfam" id="PF00271">
    <property type="entry name" value="Helicase_C"/>
    <property type="match status" value="1"/>
</dbReference>
<name>K0SUX1_THAOC</name>
<dbReference type="InterPro" id="IPR014720">
    <property type="entry name" value="dsRBD_dom"/>
</dbReference>
<dbReference type="GO" id="GO:0003723">
    <property type="term" value="F:RNA binding"/>
    <property type="evidence" value="ECO:0007669"/>
    <property type="project" value="UniProtKB-UniRule"/>
</dbReference>
<evidence type="ECO:0000259" key="4">
    <source>
        <dbReference type="PROSITE" id="PS51194"/>
    </source>
</evidence>
<dbReference type="AlphaFoldDB" id="K0SUX1"/>
<dbReference type="PROSITE" id="PS50137">
    <property type="entry name" value="DS_RBD"/>
    <property type="match status" value="1"/>
</dbReference>
<reference evidence="5 6" key="1">
    <citation type="journal article" date="2012" name="Genome Biol.">
        <title>Genome and low-iron response of an oceanic diatom adapted to chronic iron limitation.</title>
        <authorList>
            <person name="Lommer M."/>
            <person name="Specht M."/>
            <person name="Roy A.S."/>
            <person name="Kraemer L."/>
            <person name="Andreson R."/>
            <person name="Gutowska M.A."/>
            <person name="Wolf J."/>
            <person name="Bergner S.V."/>
            <person name="Schilhabel M.B."/>
            <person name="Klostermeier U.C."/>
            <person name="Beiko R.G."/>
            <person name="Rosenstiel P."/>
            <person name="Hippler M."/>
            <person name="Laroche J."/>
        </authorList>
    </citation>
    <scope>NUCLEOTIDE SEQUENCE [LARGE SCALE GENOMIC DNA]</scope>
    <source>
        <strain evidence="5 6">CCMP1005</strain>
    </source>
</reference>
<dbReference type="Gene3D" id="3.40.50.300">
    <property type="entry name" value="P-loop containing nucleotide triphosphate hydrolases"/>
    <property type="match status" value="1"/>
</dbReference>
<gene>
    <name evidence="5" type="ORF">THAOC_17327</name>
</gene>
<dbReference type="Gene3D" id="3.30.160.20">
    <property type="match status" value="1"/>
</dbReference>
<dbReference type="SUPFAM" id="SSF52540">
    <property type="entry name" value="P-loop containing nucleoside triphosphate hydrolases"/>
    <property type="match status" value="1"/>
</dbReference>
<feature type="domain" description="DRBM" evidence="3">
    <location>
        <begin position="265"/>
        <end position="332"/>
    </location>
</feature>
<proteinExistence type="predicted"/>
<evidence type="ECO:0008006" key="7">
    <source>
        <dbReference type="Google" id="ProtNLM"/>
    </source>
</evidence>
<evidence type="ECO:0000313" key="6">
    <source>
        <dbReference type="Proteomes" id="UP000266841"/>
    </source>
</evidence>
<evidence type="ECO:0000256" key="1">
    <source>
        <dbReference type="PROSITE-ProRule" id="PRU00266"/>
    </source>
</evidence>
<feature type="domain" description="Helicase C-terminal" evidence="4">
    <location>
        <begin position="79"/>
        <end position="236"/>
    </location>
</feature>
<evidence type="ECO:0000256" key="2">
    <source>
        <dbReference type="SAM" id="MobiDB-lite"/>
    </source>
</evidence>
<dbReference type="PANTHER" id="PTHR14074:SF16">
    <property type="entry name" value="ANTIVIRAL INNATE IMMUNE RESPONSE RECEPTOR RIG-I"/>
    <property type="match status" value="1"/>
</dbReference>
<dbReference type="SMART" id="SM00490">
    <property type="entry name" value="HELICc"/>
    <property type="match status" value="1"/>
</dbReference>
<dbReference type="Proteomes" id="UP000266841">
    <property type="component" value="Unassembled WGS sequence"/>
</dbReference>
<dbReference type="PANTHER" id="PTHR14074">
    <property type="entry name" value="HELICASE WITH DEATH DOMAIN-RELATED"/>
    <property type="match status" value="1"/>
</dbReference>
<keyword evidence="1" id="KW-0694">RNA-binding</keyword>
<dbReference type="OrthoDB" id="46694at2759"/>
<dbReference type="InterPro" id="IPR027417">
    <property type="entry name" value="P-loop_NTPase"/>
</dbReference>
<accession>K0SUX1</accession>
<dbReference type="GO" id="GO:0005737">
    <property type="term" value="C:cytoplasm"/>
    <property type="evidence" value="ECO:0007669"/>
    <property type="project" value="TreeGrafter"/>
</dbReference>
<organism evidence="5 6">
    <name type="scientific">Thalassiosira oceanica</name>
    <name type="common">Marine diatom</name>
    <dbReference type="NCBI Taxonomy" id="159749"/>
    <lineage>
        <taxon>Eukaryota</taxon>
        <taxon>Sar</taxon>
        <taxon>Stramenopiles</taxon>
        <taxon>Ochrophyta</taxon>
        <taxon>Bacillariophyta</taxon>
        <taxon>Coscinodiscophyceae</taxon>
        <taxon>Thalassiosirophycidae</taxon>
        <taxon>Thalassiosirales</taxon>
        <taxon>Thalassiosiraceae</taxon>
        <taxon>Thalassiosira</taxon>
    </lineage>
</organism>
<evidence type="ECO:0000313" key="5">
    <source>
        <dbReference type="EMBL" id="EJK62077.1"/>
    </source>
</evidence>
<dbReference type="SUPFAM" id="SSF54768">
    <property type="entry name" value="dsRNA-binding domain-like"/>
    <property type="match status" value="1"/>
</dbReference>
<comment type="caution">
    <text evidence="5">The sequence shown here is derived from an EMBL/GenBank/DDBJ whole genome shotgun (WGS) entry which is preliminary data.</text>
</comment>